<accession>A0ABU9E2K5</accession>
<organism evidence="1 2">
    <name type="scientific">Flavobacterium buctense</name>
    <dbReference type="NCBI Taxonomy" id="1648146"/>
    <lineage>
        <taxon>Bacteria</taxon>
        <taxon>Pseudomonadati</taxon>
        <taxon>Bacteroidota</taxon>
        <taxon>Flavobacteriia</taxon>
        <taxon>Flavobacteriales</taxon>
        <taxon>Flavobacteriaceae</taxon>
        <taxon>Flavobacterium</taxon>
    </lineage>
</organism>
<reference evidence="1 2" key="1">
    <citation type="submission" date="2024-04" db="EMBL/GenBank/DDBJ databases">
        <title>draft genome sequnece of Flavobacterium buctense JCM 30750.</title>
        <authorList>
            <person name="Kim D.-U."/>
        </authorList>
    </citation>
    <scope>NUCLEOTIDE SEQUENCE [LARGE SCALE GENOMIC DNA]</scope>
    <source>
        <strain evidence="1 2">JCM 30750</strain>
    </source>
</reference>
<name>A0ABU9E2K5_9FLAO</name>
<protein>
    <recommendedName>
        <fullName evidence="3">SGNH/GDSL hydrolase family protein</fullName>
    </recommendedName>
</protein>
<dbReference type="Gene3D" id="3.40.50.1110">
    <property type="entry name" value="SGNH hydrolase"/>
    <property type="match status" value="1"/>
</dbReference>
<dbReference type="EMBL" id="JBBPCB010000004">
    <property type="protein sequence ID" value="MEK8180260.1"/>
    <property type="molecule type" value="Genomic_DNA"/>
</dbReference>
<dbReference type="InterPro" id="IPR036514">
    <property type="entry name" value="SGNH_hydro_sf"/>
</dbReference>
<proteinExistence type="predicted"/>
<gene>
    <name evidence="1" type="ORF">WMW71_07895</name>
</gene>
<sequence>MRRENGISILKKGLLFLVVLIAIDVCAGFVFDALYSNAKSGVAYQENQVFNKTKDSILIFGSSRAAFHYKPDVITEKTGLTCYNAGREGMGIYFHYAALLATLERYSPKVVVLDLDFRDVYDRGGNFGEDVFSDLAPFYGKINEEFDDYICRNWYDGIFYQSNLLKYNKKFFNILTANVVKNNDNFKGYIPLKGKWNGKDKVLKNDTFTIGSKLIKTINLFITKAQSKNIKVILVISPTFKKIKPEFFTIVNEIAAQNKVKLVDYSNAEEFVSQKTLFHDSEHLNDKGAFLFSKEVAKQINP</sequence>
<dbReference type="RefSeq" id="WP_187660730.1">
    <property type="nucleotide sequence ID" value="NZ_JACTAB010000005.1"/>
</dbReference>
<comment type="caution">
    <text evidence="1">The sequence shown here is derived from an EMBL/GenBank/DDBJ whole genome shotgun (WGS) entry which is preliminary data.</text>
</comment>
<evidence type="ECO:0000313" key="2">
    <source>
        <dbReference type="Proteomes" id="UP001491349"/>
    </source>
</evidence>
<evidence type="ECO:0008006" key="3">
    <source>
        <dbReference type="Google" id="ProtNLM"/>
    </source>
</evidence>
<dbReference type="SUPFAM" id="SSF52266">
    <property type="entry name" value="SGNH hydrolase"/>
    <property type="match status" value="1"/>
</dbReference>
<keyword evidence="2" id="KW-1185">Reference proteome</keyword>
<dbReference type="Proteomes" id="UP001491349">
    <property type="component" value="Unassembled WGS sequence"/>
</dbReference>
<evidence type="ECO:0000313" key="1">
    <source>
        <dbReference type="EMBL" id="MEK8180260.1"/>
    </source>
</evidence>